<feature type="transmembrane region" description="Helical" evidence="6">
    <location>
        <begin position="665"/>
        <end position="687"/>
    </location>
</feature>
<feature type="transmembrane region" description="Helical" evidence="6">
    <location>
        <begin position="345"/>
        <end position="368"/>
    </location>
</feature>
<sequence length="806" mass="87142">MKAAHRDLEMPVVRRVEDFDLRSGNLLERLIFNYRSVVLALCVLATVILGTLAFRLTVNASYEDMSPRDHPFVANYTANQRDLKGLGNTLRVVVENPHGDIFDAKYLDVLARINDQLVLLPGVDRAWVKSLWSPLVRWTEVTEEGFSGGAVMPEDYDASSRSIEQVRRNVLRGGLVGSIVANDFRSTMIVVPLAATDANGASSEIAYADLSKSIERIRQQYEATGNVRIHVIGFAKLVGDLIDGIRSVMWFFAAAAVITALILYGYTRCVRSTILVVAASLVAVVWQLGLLRLAGLALDPYSIMVPFLVFAIGVSHGAQKMNGIMQDIANGTHRYVAARYTFRRLFLAGLTALVADAVGFAVLALVDIPVIRHLAFAASVGVGGLVFSNLILIPVILSFTGVSARAAQRSVTPPVDEAYVRGTVERFLARLTRRGAAAFAVAVALVLGVGAWHVSTRLAVGDLHPGAPELRTDARYNRDVAYIGDHYGLSSDVFAVIVKTVPDGCMRYETMARTDRLTWLLSQTPGVQAAESLADRVRLYTSGAFEGNPKWYTVSADPALINPAIAAEAALTTTLMNGDCSVFPIVAYLQDHKAETLKRVVGVAQRFADTNNDDHTKFLLAAGSAGIDAATNEVVARANLQMLLYVYAAVVALCFITFRNWRAVVVAVLPLMLTSVLCEALMVYLGIGVKVATLPVVALGVGIGVDYALYLLSVQLQVQRSGANLADAYLQALHFTGKVVALIGFTLAAGVLTWVASPIKFQADTGALLAFMFVWNMLGAIVLIPALSHFLLNDWRKQKTTVAATA</sequence>
<keyword evidence="3 6" id="KW-0812">Transmembrane</keyword>
<dbReference type="InterPro" id="IPR000731">
    <property type="entry name" value="SSD"/>
</dbReference>
<evidence type="ECO:0000256" key="1">
    <source>
        <dbReference type="ARBA" id="ARBA00004651"/>
    </source>
</evidence>
<feature type="transmembrane region" description="Helical" evidence="6">
    <location>
        <begin position="768"/>
        <end position="792"/>
    </location>
</feature>
<name>A0A5E4U5F2_9BURK</name>
<evidence type="ECO:0000313" key="8">
    <source>
        <dbReference type="EMBL" id="VVD95265.1"/>
    </source>
</evidence>
<feature type="transmembrane region" description="Helical" evidence="6">
    <location>
        <begin position="37"/>
        <end position="58"/>
    </location>
</feature>
<dbReference type="SUPFAM" id="SSF82866">
    <property type="entry name" value="Multidrug efflux transporter AcrB transmembrane domain"/>
    <property type="match status" value="2"/>
</dbReference>
<feature type="transmembrane region" description="Helical" evidence="6">
    <location>
        <begin position="642"/>
        <end position="658"/>
    </location>
</feature>
<dbReference type="Gene3D" id="1.20.1640.10">
    <property type="entry name" value="Multidrug efflux transporter AcrB transmembrane domain"/>
    <property type="match status" value="2"/>
</dbReference>
<feature type="transmembrane region" description="Helical" evidence="6">
    <location>
        <begin position="436"/>
        <end position="454"/>
    </location>
</feature>
<keyword evidence="2" id="KW-1003">Cell membrane</keyword>
<keyword evidence="4 6" id="KW-1133">Transmembrane helix</keyword>
<feature type="transmembrane region" description="Helical" evidence="6">
    <location>
        <begin position="374"/>
        <end position="399"/>
    </location>
</feature>
<evidence type="ECO:0000256" key="4">
    <source>
        <dbReference type="ARBA" id="ARBA00022989"/>
    </source>
</evidence>
<feature type="transmembrane region" description="Helical" evidence="6">
    <location>
        <begin position="274"/>
        <end position="295"/>
    </location>
</feature>
<accession>A0A5E4U5F2</accession>
<evidence type="ECO:0000256" key="3">
    <source>
        <dbReference type="ARBA" id="ARBA00022692"/>
    </source>
</evidence>
<dbReference type="RefSeq" id="WP_224788660.1">
    <property type="nucleotide sequence ID" value="NZ_CABPRZ010000006.1"/>
</dbReference>
<dbReference type="Pfam" id="PF03176">
    <property type="entry name" value="MMPL"/>
    <property type="match status" value="2"/>
</dbReference>
<feature type="domain" description="SSD" evidence="7">
    <location>
        <begin position="277"/>
        <end position="399"/>
    </location>
</feature>
<evidence type="ECO:0000259" key="7">
    <source>
        <dbReference type="PROSITE" id="PS50156"/>
    </source>
</evidence>
<reference evidence="8 9" key="1">
    <citation type="submission" date="2019-08" db="EMBL/GenBank/DDBJ databases">
        <authorList>
            <person name="Peeters C."/>
        </authorList>
    </citation>
    <scope>NUCLEOTIDE SEQUENCE [LARGE SCALE GENOMIC DNA]</scope>
    <source>
        <strain evidence="8 9">LMG 30175</strain>
    </source>
</reference>
<feature type="transmembrane region" description="Helical" evidence="6">
    <location>
        <begin position="693"/>
        <end position="714"/>
    </location>
</feature>
<evidence type="ECO:0000313" key="9">
    <source>
        <dbReference type="Proteomes" id="UP000414233"/>
    </source>
</evidence>
<dbReference type="PROSITE" id="PS50156">
    <property type="entry name" value="SSD"/>
    <property type="match status" value="1"/>
</dbReference>
<proteinExistence type="predicted"/>
<organism evidence="8 9">
    <name type="scientific">Pandoraea terrae</name>
    <dbReference type="NCBI Taxonomy" id="1537710"/>
    <lineage>
        <taxon>Bacteria</taxon>
        <taxon>Pseudomonadati</taxon>
        <taxon>Pseudomonadota</taxon>
        <taxon>Betaproteobacteria</taxon>
        <taxon>Burkholderiales</taxon>
        <taxon>Burkholderiaceae</taxon>
        <taxon>Pandoraea</taxon>
    </lineage>
</organism>
<dbReference type="Proteomes" id="UP000414233">
    <property type="component" value="Unassembled WGS sequence"/>
</dbReference>
<comment type="subcellular location">
    <subcellularLocation>
        <location evidence="1">Cell membrane</location>
        <topology evidence="1">Multi-pass membrane protein</topology>
    </subcellularLocation>
</comment>
<feature type="transmembrane region" description="Helical" evidence="6">
    <location>
        <begin position="301"/>
        <end position="318"/>
    </location>
</feature>
<dbReference type="InterPro" id="IPR050545">
    <property type="entry name" value="Mycobact_MmpL"/>
</dbReference>
<dbReference type="PANTHER" id="PTHR33406">
    <property type="entry name" value="MEMBRANE PROTEIN MJ1562-RELATED"/>
    <property type="match status" value="1"/>
</dbReference>
<dbReference type="AlphaFoldDB" id="A0A5E4U5F2"/>
<evidence type="ECO:0000256" key="5">
    <source>
        <dbReference type="ARBA" id="ARBA00023136"/>
    </source>
</evidence>
<protein>
    <submittedName>
        <fullName evidence="8">RND transporter</fullName>
    </submittedName>
</protein>
<dbReference type="EMBL" id="CABPRZ010000006">
    <property type="protein sequence ID" value="VVD95265.1"/>
    <property type="molecule type" value="Genomic_DNA"/>
</dbReference>
<gene>
    <name evidence="8" type="ORF">PTE30175_01769</name>
</gene>
<keyword evidence="9" id="KW-1185">Reference proteome</keyword>
<feature type="transmembrane region" description="Helical" evidence="6">
    <location>
        <begin position="735"/>
        <end position="756"/>
    </location>
</feature>
<feature type="transmembrane region" description="Helical" evidence="6">
    <location>
        <begin position="248"/>
        <end position="267"/>
    </location>
</feature>
<dbReference type="InterPro" id="IPR004869">
    <property type="entry name" value="MMPL_dom"/>
</dbReference>
<keyword evidence="5 6" id="KW-0472">Membrane</keyword>
<dbReference type="PANTHER" id="PTHR33406:SF10">
    <property type="entry name" value="SSD DOMAIN-CONTAINING PROTEIN"/>
    <property type="match status" value="1"/>
</dbReference>
<evidence type="ECO:0000256" key="2">
    <source>
        <dbReference type="ARBA" id="ARBA00022475"/>
    </source>
</evidence>
<evidence type="ECO:0000256" key="6">
    <source>
        <dbReference type="SAM" id="Phobius"/>
    </source>
</evidence>
<dbReference type="GO" id="GO:0005886">
    <property type="term" value="C:plasma membrane"/>
    <property type="evidence" value="ECO:0007669"/>
    <property type="project" value="UniProtKB-SubCell"/>
</dbReference>